<evidence type="ECO:0000256" key="1">
    <source>
        <dbReference type="SAM" id="MobiDB-lite"/>
    </source>
</evidence>
<evidence type="ECO:0000313" key="2">
    <source>
        <dbReference type="Proteomes" id="UP000887565"/>
    </source>
</evidence>
<evidence type="ECO:0000313" key="3">
    <source>
        <dbReference type="WBParaSite" id="nRc.2.0.1.t08916-RA"/>
    </source>
</evidence>
<reference evidence="3" key="1">
    <citation type="submission" date="2022-11" db="UniProtKB">
        <authorList>
            <consortium name="WormBaseParasite"/>
        </authorList>
    </citation>
    <scope>IDENTIFICATION</scope>
</reference>
<dbReference type="AlphaFoldDB" id="A0A915I582"/>
<accession>A0A915I582</accession>
<proteinExistence type="predicted"/>
<keyword evidence="2" id="KW-1185">Reference proteome</keyword>
<feature type="compositionally biased region" description="Basic residues" evidence="1">
    <location>
        <begin position="277"/>
        <end position="288"/>
    </location>
</feature>
<name>A0A915I582_ROMCU</name>
<dbReference type="Proteomes" id="UP000887565">
    <property type="component" value="Unplaced"/>
</dbReference>
<protein>
    <submittedName>
        <fullName evidence="3">Uncharacterized protein</fullName>
    </submittedName>
</protein>
<sequence>MAKAMQINEFLKLRLDDISMLAPVPMDESTPVQPTAVDMETNTATTDQMLTNILEESTPKKSNTMDIAPEEPATVASLLAPAMDPPIYLATLGVLPGPPMIATVATAKYIPPVRFSQQIISDSQWNALAATLAAYHFPRPPSRMLFPEHHWMDYPDPLKVEIERILLPPPMPTPPISQLVQITQTAPIVAPAALPLPSAQLPPTVPMDVQPPHVPTMSAPALDHHSQPIRRPGRYNIPSNDRRAHMTQMTDEPRTRRIPPPSTSHTACSKTWSERMTRRHKQRAQQKA</sequence>
<organism evidence="2 3">
    <name type="scientific">Romanomermis culicivorax</name>
    <name type="common">Nematode worm</name>
    <dbReference type="NCBI Taxonomy" id="13658"/>
    <lineage>
        <taxon>Eukaryota</taxon>
        <taxon>Metazoa</taxon>
        <taxon>Ecdysozoa</taxon>
        <taxon>Nematoda</taxon>
        <taxon>Enoplea</taxon>
        <taxon>Dorylaimia</taxon>
        <taxon>Mermithida</taxon>
        <taxon>Mermithoidea</taxon>
        <taxon>Mermithidae</taxon>
        <taxon>Romanomermis</taxon>
    </lineage>
</organism>
<dbReference type="WBParaSite" id="nRc.2.0.1.t08916-RA">
    <property type="protein sequence ID" value="nRc.2.0.1.t08916-RA"/>
    <property type="gene ID" value="nRc.2.0.1.g08916"/>
</dbReference>
<feature type="region of interest" description="Disordered" evidence="1">
    <location>
        <begin position="218"/>
        <end position="288"/>
    </location>
</feature>